<evidence type="ECO:0000313" key="3">
    <source>
        <dbReference type="EMBL" id="OTW56233.1"/>
    </source>
</evidence>
<reference evidence="3 4" key="1">
    <citation type="submission" date="2016-10" db="EMBL/GenBank/DDBJ databases">
        <title>Comparative genomics of Bacillus thuringiensis reveals a path to pathogens against multiple invertebrate hosts.</title>
        <authorList>
            <person name="Zheng J."/>
            <person name="Gao Q."/>
            <person name="Liu H."/>
            <person name="Peng D."/>
            <person name="Ruan L."/>
            <person name="Sun M."/>
        </authorList>
    </citation>
    <scope>NUCLEOTIDE SEQUENCE [LARGE SCALE GENOMIC DNA]</scope>
    <source>
        <strain evidence="3">BGSC 4AC1</strain>
    </source>
</reference>
<evidence type="ECO:0000256" key="2">
    <source>
        <dbReference type="SAM" id="Phobius"/>
    </source>
</evidence>
<evidence type="ECO:0000256" key="1">
    <source>
        <dbReference type="SAM" id="Coils"/>
    </source>
</evidence>
<evidence type="ECO:0008006" key="5">
    <source>
        <dbReference type="Google" id="ProtNLM"/>
    </source>
</evidence>
<feature type="non-terminal residue" evidence="3">
    <location>
        <position position="1"/>
    </location>
</feature>
<proteinExistence type="predicted"/>
<feature type="non-terminal residue" evidence="3">
    <location>
        <position position="196"/>
    </location>
</feature>
<protein>
    <recommendedName>
        <fullName evidence="5">SpbB protein</fullName>
    </recommendedName>
</protein>
<accession>A0A242WI68</accession>
<dbReference type="Proteomes" id="UP000195152">
    <property type="component" value="Unassembled WGS sequence"/>
</dbReference>
<sequence length="196" mass="22399">QDKIISLQDHEVAFLNTTISNMWAAVAIGVTIIVAISGGVLTFVTVSNNRAKKRMKEATKQMLEATEKLKSTEQKNKDLDQKMAEANKILTDAQTVADFAQGKLEELDKKQRELTEYTIILGAQRKAESMLVALKQKLKNIKVIFDMNYSEDDERLVSFMEKYKILDRKYEELNIELLNFAVEDMIPSKEYVAKLM</sequence>
<comment type="caution">
    <text evidence="3">The sequence shown here is derived from an EMBL/GenBank/DDBJ whole genome shotgun (WGS) entry which is preliminary data.</text>
</comment>
<feature type="coiled-coil region" evidence="1">
    <location>
        <begin position="48"/>
        <end position="110"/>
    </location>
</feature>
<gene>
    <name evidence="3" type="ORF">BK699_00015</name>
</gene>
<keyword evidence="2" id="KW-0472">Membrane</keyword>
<name>A0A242WI68_BACTU</name>
<dbReference type="AlphaFoldDB" id="A0A242WI68"/>
<feature type="transmembrane region" description="Helical" evidence="2">
    <location>
        <begin position="22"/>
        <end position="46"/>
    </location>
</feature>
<evidence type="ECO:0000313" key="4">
    <source>
        <dbReference type="Proteomes" id="UP000195152"/>
    </source>
</evidence>
<keyword evidence="2" id="KW-1133">Transmembrane helix</keyword>
<dbReference type="EMBL" id="NFCF01000003">
    <property type="protein sequence ID" value="OTW56233.1"/>
    <property type="molecule type" value="Genomic_DNA"/>
</dbReference>
<keyword evidence="1" id="KW-0175">Coiled coil</keyword>
<keyword evidence="2" id="KW-0812">Transmembrane</keyword>
<organism evidence="3 4">
    <name type="scientific">Bacillus thuringiensis serovar mexicanensis</name>
    <dbReference type="NCBI Taxonomy" id="180868"/>
    <lineage>
        <taxon>Bacteria</taxon>
        <taxon>Bacillati</taxon>
        <taxon>Bacillota</taxon>
        <taxon>Bacilli</taxon>
        <taxon>Bacillales</taxon>
        <taxon>Bacillaceae</taxon>
        <taxon>Bacillus</taxon>
        <taxon>Bacillus cereus group</taxon>
    </lineage>
</organism>